<dbReference type="PANTHER" id="PTHR43433">
    <property type="entry name" value="HYDROLASE, ALPHA/BETA FOLD FAMILY PROTEIN"/>
    <property type="match status" value="1"/>
</dbReference>
<comment type="caution">
    <text evidence="2">The sequence shown here is derived from an EMBL/GenBank/DDBJ whole genome shotgun (WGS) entry which is preliminary data.</text>
</comment>
<sequence>MNMVKANGIDLAWDQFGREGDPPILLIAGLGVQMIRWAVPFCEQLAAHGYRVIRFDNRDAGCSTHFAQCAPPDFGALAAALMAGQRPEVPYTLHDMAADAIGLLDALAIDRAHVVGLSMGGMIAQIMASEHPERVLSLTSIMSGTGNPALPQAEPDVMAMMMRPAPDPLADEAGFLTHSLAFARRIAGPGHPVDEAAQRVLVLEEVRRAYDPGGAGRQIAAMAVAGDRRARLATIGVPTLVIHGADDPLIPPACGAETAASIPGAELMPIDGMGHHLPTTLHRTVAEAIDRVARRAPPKRR</sequence>
<evidence type="ECO:0000313" key="3">
    <source>
        <dbReference type="Proteomes" id="UP001238467"/>
    </source>
</evidence>
<reference evidence="2 3" key="1">
    <citation type="submission" date="2023-07" db="EMBL/GenBank/DDBJ databases">
        <title>Genomic Encyclopedia of Type Strains, Phase IV (KMG-IV): sequencing the most valuable type-strain genomes for metagenomic binning, comparative biology and taxonomic classification.</title>
        <authorList>
            <person name="Goeker M."/>
        </authorList>
    </citation>
    <scope>NUCLEOTIDE SEQUENCE [LARGE SCALE GENOMIC DNA]</scope>
    <source>
        <strain evidence="2 3">DSM 1277</strain>
    </source>
</reference>
<dbReference type="EMBL" id="JAUSUH010000004">
    <property type="protein sequence ID" value="MDQ0347836.1"/>
    <property type="molecule type" value="Genomic_DNA"/>
</dbReference>
<evidence type="ECO:0000259" key="1">
    <source>
        <dbReference type="Pfam" id="PF00561"/>
    </source>
</evidence>
<protein>
    <submittedName>
        <fullName evidence="2">Pimeloyl-ACP methyl ester carboxylesterase</fullName>
    </submittedName>
</protein>
<name>A0ABU0DHD0_9HYPH</name>
<dbReference type="Proteomes" id="UP001238467">
    <property type="component" value="Unassembled WGS sequence"/>
</dbReference>
<dbReference type="InterPro" id="IPR050471">
    <property type="entry name" value="AB_hydrolase"/>
</dbReference>
<dbReference type="SUPFAM" id="SSF53474">
    <property type="entry name" value="alpha/beta-Hydrolases"/>
    <property type="match status" value="1"/>
</dbReference>
<feature type="domain" description="AB hydrolase-1" evidence="1">
    <location>
        <begin position="22"/>
        <end position="276"/>
    </location>
</feature>
<gene>
    <name evidence="2" type="ORF">J2S76_002263</name>
</gene>
<dbReference type="PANTHER" id="PTHR43433:SF5">
    <property type="entry name" value="AB HYDROLASE-1 DOMAIN-CONTAINING PROTEIN"/>
    <property type="match status" value="1"/>
</dbReference>
<dbReference type="Pfam" id="PF00561">
    <property type="entry name" value="Abhydrolase_1"/>
    <property type="match status" value="1"/>
</dbReference>
<proteinExistence type="predicted"/>
<evidence type="ECO:0000313" key="2">
    <source>
        <dbReference type="EMBL" id="MDQ0347836.1"/>
    </source>
</evidence>
<accession>A0ABU0DHD0</accession>
<dbReference type="RefSeq" id="WP_307060507.1">
    <property type="nucleotide sequence ID" value="NZ_JAUSUH010000004.1"/>
</dbReference>
<dbReference type="InterPro" id="IPR029058">
    <property type="entry name" value="AB_hydrolase_fold"/>
</dbReference>
<dbReference type="Gene3D" id="3.40.50.1820">
    <property type="entry name" value="alpha/beta hydrolase"/>
    <property type="match status" value="1"/>
</dbReference>
<organism evidence="2 3">
    <name type="scientific">Ancylobacter vacuolatus</name>
    <dbReference type="NCBI Taxonomy" id="223389"/>
    <lineage>
        <taxon>Bacteria</taxon>
        <taxon>Pseudomonadati</taxon>
        <taxon>Pseudomonadota</taxon>
        <taxon>Alphaproteobacteria</taxon>
        <taxon>Hyphomicrobiales</taxon>
        <taxon>Xanthobacteraceae</taxon>
        <taxon>Ancylobacter</taxon>
    </lineage>
</organism>
<keyword evidence="3" id="KW-1185">Reference proteome</keyword>
<dbReference type="InterPro" id="IPR000073">
    <property type="entry name" value="AB_hydrolase_1"/>
</dbReference>